<feature type="compositionally biased region" description="Polar residues" evidence="1">
    <location>
        <begin position="640"/>
        <end position="653"/>
    </location>
</feature>
<proteinExistence type="predicted"/>
<keyword evidence="3" id="KW-1185">Reference proteome</keyword>
<feature type="compositionally biased region" description="Basic and acidic residues" evidence="1">
    <location>
        <begin position="1289"/>
        <end position="1300"/>
    </location>
</feature>
<comment type="caution">
    <text evidence="2">The sequence shown here is derived from an EMBL/GenBank/DDBJ whole genome shotgun (WGS) entry which is preliminary data.</text>
</comment>
<sequence length="2381" mass="265328">MNSSSSFIFSTDEAPLITAVDTSMDSENPLLPKAPKPRTLPKSASSMECPSHSPPSSWLPKQSSPQVLRSTGPNYVASDPHLDCCHYTMHERHIRCEEHFGRDRELVNRIQTTSERIYSGYYWTRSASMSRFPDAMPINTAQWNTFQQRVHTPRSPGISETRENFTNPNKIIPASHGACFKDEKPADKPYDQNHVSRMDQFSGDRDKLPQMVRPCHLSNCPTQTYKSLGNGKSDICFTRRNGFEPPVCMMRGRPCRPCRSQSAPNRTSTGETLNCDSFATTYIYNPRSDSSGSFEKKTGGPFPGDYEEFRPFQSNISFHGSAPRISQPYEPPCSGKVCGFRYSPGRSYVPLSPTDTNSRKSHFCKLHGGRSNLPDRFRPLSSQRRLSTEKDSRVVRHPSLREIRESSWGILRPAMPVTPKRSPRKVSETAKTTPKRIIQPEKDEYQKDECLTPNNLESLREDHTPGRSNKTVTELPGQLFSAVTSYGQEKEAWSHDQIQSKQQSLFEQSANITKAPEILAAYPAERVQLRFSNSDRLKSHSSVNSKEHDGIQQTIPEQQPQDDLGLNPAQHLDYASTKCRNTFDTLMNDVLSERGSPLEKNSLIVTNKAARSTESVKSHQTTPKQQPREELGLNPAYHSDSASIKCQKSSDASGTDVRCVTGSATEKLLCFPTCNAIKSSKSFGSHQTIPKQQLQEDPGLSPAYHLISPFINSPNASTGLPSGVPIEKESTTERIASFATIPSTAEPRQSKTEEHSGMSRNLEGLDNLLSELCQFTKDKLPDSDPNLKMPQSSLEGEIPDNENLDERKSERNATSRFLNGTPIPRASCVKLPHLGASPVSSNASTAECRRPPGYADVVPREPPVCPVLEVEELTLSAEPSATERKQNIFPKSNITAENPLGLPESIPSERLSNITGPREGEQAGECSPNLPPGLSPREKYPGLPSANTYRTIGSVRTSPASSQLSFIEGLSVPKQMREPINVWDVDSTPRAIQSSEHGPSASKAQTTTVETNRTGCSEERSTPSTPATYRKIQEQTSGQLLHSSAENNLEAEREEQIILGDNDLKQQAVQNVPLTESKSHKECNMDMKKSAISTNRAHEKTLETGSSSISCLKALESSGCVCTVESNQPQHCICHGSVEARKSSAVSSVHSTEPHVSLTAPTAAKPDDLTREGIPTDAPTQLKQPITLSEHYDNSLPMDLSSVESEKRKKTSVGYALHPFGQLQFLGMIPPLLATYSPSFDLAIDHANQNSDKHDNLRDNNLKPSTVHRTVTSDESGTADNLAPITYDNGEKSTHFTEDSSRSLIDNGIIENPVRHQEEIASTHMDKFLVDEGSSRRSGSRNRQKSFPETESQLSPSAAGQPSADSNTSHISELCEPVMGFFKYSFLDRLPYKPSSAAVDMQSYCPSWKEKPVSKKSYLASQSVFAGLISSQQSGTHHLSDQTGLLSPDRTKELFRQFLLDFQDYPRNTKFQSKCALILTSSCYQSNELLQTEPASPCALIMGNTVNINPISQRWLTLNLGLQDSDCLIASPPNTHKEPSEALSAIIAATVTQIDPVYTRSSQRTTTVPTFDLQNPTEVYNDQVSHQSNIISKDGVPMDDFSHKSPSKEKNKMKLITQNITSTVMENGAPNVPDRNYEQPQPGGESHIRFSSVVKEARAQKMLFSDTTIQYPFHLKTKPIHQVLNQCDTNLDIHHDLEIYSTTSTCCCDRQDPISRMPTDQPTSSHPVGPKCIIDLDADMCSRKNVATSGMKITLGCQQQHQKQQKQQLQGQVQEHDSYLRCPEEPRNERTVFFNRQNQATSSIPDFIVTRECIRQPPNKIVPTFKCDLNYSLKLDASAEATFCNFRDSVKIAYSDIGSRSESGAPFSAPGTQDELVPTENASAVEYGTNEQVSSNKLKYNSDDMECNNSGYTRRPCNTCNSSNHNRIISPHCWDTMPSTYSATNPTEVKHADGTESLGLRYFDETTPGNETTDSAVMDHEYSYSLPQVNSLLDRTQSTPPRRVNSDLRNVHNKRPEARVGSPQTNSTFYNMKELVQHRRSIFQFGKPTSLLNKLLLDKERFLRQCLRDTQLKTGDNVWNYTSVKNALRKGHRLNGDRNLEWEKAGHPNTEVYLSQSSDIYADRTYGTYRPSAQAEIEVNNHRTRQCKQNSNYPKLSTQTPHSPGFIGPVGLYFDKDAIFVRGETRDDEKKPPDGIVYQAKHSFELKNSRDVTYAESTCPTYMSTPRHVHYSPAIHGTVKEMVYNSNKITPEAQEILLVMKHTIKMIMQDLAALNGQMLDRNFRACEAISEHLVQLPEMLNALLDHLRYSPVEYELVHLVTVLNGLITEVATDPVIVLFHLIELGYRLNELANILGEDLVPNDMPLLVHAVQSKLHVSKTW</sequence>
<feature type="compositionally biased region" description="Polar residues" evidence="1">
    <location>
        <begin position="990"/>
        <end position="1015"/>
    </location>
</feature>
<name>A0A8E0RYJ3_9TREM</name>
<evidence type="ECO:0000256" key="1">
    <source>
        <dbReference type="SAM" id="MobiDB-lite"/>
    </source>
</evidence>
<feature type="region of interest" description="Disordered" evidence="1">
    <location>
        <begin position="601"/>
        <end position="654"/>
    </location>
</feature>
<feature type="compositionally biased region" description="Polar residues" evidence="1">
    <location>
        <begin position="1262"/>
        <end position="1279"/>
    </location>
</feature>
<feature type="compositionally biased region" description="Basic and acidic residues" evidence="1">
    <location>
        <begin position="804"/>
        <end position="813"/>
    </location>
</feature>
<dbReference type="OrthoDB" id="6284121at2759"/>
<feature type="compositionally biased region" description="Polar residues" evidence="1">
    <location>
        <begin position="1345"/>
        <end position="1369"/>
    </location>
</feature>
<feature type="region of interest" description="Disordered" evidence="1">
    <location>
        <begin position="990"/>
        <end position="1028"/>
    </location>
</feature>
<feature type="compositionally biased region" description="Polar residues" evidence="1">
    <location>
        <begin position="603"/>
        <end position="625"/>
    </location>
</feature>
<feature type="region of interest" description="Disordered" evidence="1">
    <location>
        <begin position="1151"/>
        <end position="1170"/>
    </location>
</feature>
<feature type="region of interest" description="Disordered" evidence="1">
    <location>
        <begin position="413"/>
        <end position="433"/>
    </location>
</feature>
<gene>
    <name evidence="2" type="ORF">FBUS_09491</name>
</gene>
<evidence type="ECO:0000313" key="2">
    <source>
        <dbReference type="EMBL" id="KAA0194697.1"/>
    </source>
</evidence>
<feature type="compositionally biased region" description="Polar residues" evidence="1">
    <location>
        <begin position="551"/>
        <end position="561"/>
    </location>
</feature>
<feature type="region of interest" description="Disordered" evidence="1">
    <location>
        <begin position="535"/>
        <end position="563"/>
    </location>
</feature>
<feature type="compositionally biased region" description="Polar residues" evidence="1">
    <location>
        <begin position="42"/>
        <end position="73"/>
    </location>
</feature>
<dbReference type="Proteomes" id="UP000728185">
    <property type="component" value="Unassembled WGS sequence"/>
</dbReference>
<feature type="compositionally biased region" description="Basic and acidic residues" evidence="1">
    <location>
        <begin position="1251"/>
        <end position="1261"/>
    </location>
</feature>
<feature type="region of interest" description="Disordered" evidence="1">
    <location>
        <begin position="19"/>
        <end position="73"/>
    </location>
</feature>
<feature type="region of interest" description="Disordered" evidence="1">
    <location>
        <begin position="1250"/>
        <end position="1300"/>
    </location>
</feature>
<accession>A0A8E0RYJ3</accession>
<reference evidence="2" key="1">
    <citation type="submission" date="2019-05" db="EMBL/GenBank/DDBJ databases">
        <title>Annotation for the trematode Fasciolopsis buski.</title>
        <authorList>
            <person name="Choi Y.-J."/>
        </authorList>
    </citation>
    <scope>NUCLEOTIDE SEQUENCE</scope>
    <source>
        <strain evidence="2">HT</strain>
        <tissue evidence="2">Whole worm</tissue>
    </source>
</reference>
<feature type="region of interest" description="Disordered" evidence="1">
    <location>
        <begin position="916"/>
        <end position="936"/>
    </location>
</feature>
<protein>
    <submittedName>
        <fullName evidence="2">Uncharacterized protein</fullName>
    </submittedName>
</protein>
<feature type="region of interest" description="Disordered" evidence="1">
    <location>
        <begin position="1326"/>
        <end position="1369"/>
    </location>
</feature>
<evidence type="ECO:0000313" key="3">
    <source>
        <dbReference type="Proteomes" id="UP000728185"/>
    </source>
</evidence>
<feature type="region of interest" description="Disordered" evidence="1">
    <location>
        <begin position="779"/>
        <end position="819"/>
    </location>
</feature>
<dbReference type="EMBL" id="LUCM01004185">
    <property type="protein sequence ID" value="KAA0194697.1"/>
    <property type="molecule type" value="Genomic_DNA"/>
</dbReference>
<organism evidence="2 3">
    <name type="scientific">Fasciolopsis buskii</name>
    <dbReference type="NCBI Taxonomy" id="27845"/>
    <lineage>
        <taxon>Eukaryota</taxon>
        <taxon>Metazoa</taxon>
        <taxon>Spiralia</taxon>
        <taxon>Lophotrochozoa</taxon>
        <taxon>Platyhelminthes</taxon>
        <taxon>Trematoda</taxon>
        <taxon>Digenea</taxon>
        <taxon>Plagiorchiida</taxon>
        <taxon>Echinostomata</taxon>
        <taxon>Echinostomatoidea</taxon>
        <taxon>Fasciolidae</taxon>
        <taxon>Fasciolopsis</taxon>
    </lineage>
</organism>
<feature type="compositionally biased region" description="Basic and acidic residues" evidence="1">
    <location>
        <begin position="1326"/>
        <end position="1335"/>
    </location>
</feature>